<dbReference type="AlphaFoldDB" id="A0A4Q9GYG1"/>
<dbReference type="GO" id="GO:0016763">
    <property type="term" value="F:pentosyltransferase activity"/>
    <property type="evidence" value="ECO:0007669"/>
    <property type="project" value="TreeGrafter"/>
</dbReference>
<comment type="subcellular location">
    <subcellularLocation>
        <location evidence="1">Cell membrane</location>
        <topology evidence="1">Multi-pass membrane protein</topology>
    </subcellularLocation>
</comment>
<dbReference type="Proteomes" id="UP000292120">
    <property type="component" value="Unassembled WGS sequence"/>
</dbReference>
<name>A0A4Q9GYG1_9BURK</name>
<feature type="transmembrane region" description="Helical" evidence="8">
    <location>
        <begin position="12"/>
        <end position="29"/>
    </location>
</feature>
<feature type="transmembrane region" description="Helical" evidence="8">
    <location>
        <begin position="178"/>
        <end position="203"/>
    </location>
</feature>
<dbReference type="GO" id="GO:0009103">
    <property type="term" value="P:lipopolysaccharide biosynthetic process"/>
    <property type="evidence" value="ECO:0007669"/>
    <property type="project" value="UniProtKB-ARBA"/>
</dbReference>
<keyword evidence="4" id="KW-0808">Transferase</keyword>
<feature type="transmembrane region" description="Helical" evidence="8">
    <location>
        <begin position="378"/>
        <end position="397"/>
    </location>
</feature>
<feature type="transmembrane region" description="Helical" evidence="8">
    <location>
        <begin position="209"/>
        <end position="233"/>
    </location>
</feature>
<keyword evidence="10" id="KW-1185">Reference proteome</keyword>
<dbReference type="RefSeq" id="WP_130967706.1">
    <property type="nucleotide sequence ID" value="NZ_SIXI01000003.1"/>
</dbReference>
<gene>
    <name evidence="9" type="ORF">EYS42_08365</name>
</gene>
<evidence type="ECO:0000256" key="5">
    <source>
        <dbReference type="ARBA" id="ARBA00022692"/>
    </source>
</evidence>
<evidence type="ECO:0000256" key="4">
    <source>
        <dbReference type="ARBA" id="ARBA00022679"/>
    </source>
</evidence>
<dbReference type="OrthoDB" id="1814621at2"/>
<evidence type="ECO:0000256" key="3">
    <source>
        <dbReference type="ARBA" id="ARBA00022676"/>
    </source>
</evidence>
<keyword evidence="7 8" id="KW-0472">Membrane</keyword>
<comment type="caution">
    <text evidence="9">The sequence shown here is derived from an EMBL/GenBank/DDBJ whole genome shotgun (WGS) entry which is preliminary data.</text>
</comment>
<dbReference type="PANTHER" id="PTHR33908:SF11">
    <property type="entry name" value="MEMBRANE PROTEIN"/>
    <property type="match status" value="1"/>
</dbReference>
<evidence type="ECO:0000256" key="7">
    <source>
        <dbReference type="ARBA" id="ARBA00023136"/>
    </source>
</evidence>
<dbReference type="PANTHER" id="PTHR33908">
    <property type="entry name" value="MANNOSYLTRANSFERASE YKCB-RELATED"/>
    <property type="match status" value="1"/>
</dbReference>
<feature type="transmembrane region" description="Helical" evidence="8">
    <location>
        <begin position="300"/>
        <end position="317"/>
    </location>
</feature>
<sequence length="679" mass="76062">MQSLGRRERLALDAASVLGCWAVAWWMGADLNWDLINYHLYAPDLQFRRSLDQDFLGASLQGYLQGLMYLPLYAMVRMEASALTVSLVLATLHSVNLMLLHRIADLALPVRVARRGWIVALAAALGGMSAIFWAEVGTSFADALVSLPLLAGMLRWLQAAADGRADRSPVREAAILGGWIGLAVGLKLTALMWVPLWALYAWVRAGSRAVWAAMAMGAAALTSWGCIAGLWAWRLWQHHGNPFFPLFNQWFHSPDAVEVSYRHDRFTPASAWDAVLLAWRMALPDTHTYSEAFAADVRPLMFLVSVVLGVGVAVAQRSGHWWHNAWRRPPVMVVVWCFVMWWVWALTGANGRYAMPLWLMLGPALAAAWVTLWRGKRWSVYGLGLFICVQCLSHLGGGVERWGPHPWTDAFAKVAVPAQWRDRPYLFLSLQNQSYAFLSWQVHPDSGFVNLMGQVPLWEGGPGWPRVQALLDRHEGHWMALSQMPSQTDARWEETRERVIAAQRERLRSFGLTVPRQAACQRLPLHPPVQAPVELNPSQPHVVRQEAHQEARSGGEVLACPVQPLVGQAADDQRVFRQALAASDQVLAQVMRQCPQLEVGVPAVTLHEPERFFRVQFVTDLKVVLLPASGKVRAFGRHGEVELPDRCTQGLDLGLARRAFAQWQQTATYREAVAEVFRR</sequence>
<evidence type="ECO:0000256" key="8">
    <source>
        <dbReference type="SAM" id="Phobius"/>
    </source>
</evidence>
<feature type="transmembrane region" description="Helical" evidence="8">
    <location>
        <begin position="353"/>
        <end position="372"/>
    </location>
</feature>
<feature type="transmembrane region" description="Helical" evidence="8">
    <location>
        <begin position="80"/>
        <end position="100"/>
    </location>
</feature>
<keyword evidence="5 8" id="KW-0812">Transmembrane</keyword>
<keyword evidence="6 8" id="KW-1133">Transmembrane helix</keyword>
<feature type="transmembrane region" description="Helical" evidence="8">
    <location>
        <begin position="329"/>
        <end position="346"/>
    </location>
</feature>
<feature type="transmembrane region" description="Helical" evidence="8">
    <location>
        <begin position="112"/>
        <end position="134"/>
    </location>
</feature>
<evidence type="ECO:0000256" key="2">
    <source>
        <dbReference type="ARBA" id="ARBA00022475"/>
    </source>
</evidence>
<organism evidence="9 10">
    <name type="scientific">Aquabacterium lacunae</name>
    <dbReference type="NCBI Taxonomy" id="2528630"/>
    <lineage>
        <taxon>Bacteria</taxon>
        <taxon>Pseudomonadati</taxon>
        <taxon>Pseudomonadota</taxon>
        <taxon>Betaproteobacteria</taxon>
        <taxon>Burkholderiales</taxon>
        <taxon>Aquabacterium</taxon>
    </lineage>
</organism>
<dbReference type="GO" id="GO:0005886">
    <property type="term" value="C:plasma membrane"/>
    <property type="evidence" value="ECO:0007669"/>
    <property type="project" value="UniProtKB-SubCell"/>
</dbReference>
<keyword evidence="3" id="KW-0328">Glycosyltransferase</keyword>
<evidence type="ECO:0008006" key="11">
    <source>
        <dbReference type="Google" id="ProtNLM"/>
    </source>
</evidence>
<reference evidence="9 10" key="1">
    <citation type="submission" date="2019-02" db="EMBL/GenBank/DDBJ databases">
        <title>Aquabacterium sp. strain KMB7.</title>
        <authorList>
            <person name="Chen W.-M."/>
        </authorList>
    </citation>
    <scope>NUCLEOTIDE SEQUENCE [LARGE SCALE GENOMIC DNA]</scope>
    <source>
        <strain evidence="9 10">KMB7</strain>
    </source>
</reference>
<accession>A0A4Q9GYG1</accession>
<proteinExistence type="predicted"/>
<evidence type="ECO:0000313" key="10">
    <source>
        <dbReference type="Proteomes" id="UP000292120"/>
    </source>
</evidence>
<dbReference type="EMBL" id="SIXI01000003">
    <property type="protein sequence ID" value="TBO31251.1"/>
    <property type="molecule type" value="Genomic_DNA"/>
</dbReference>
<dbReference type="InterPro" id="IPR050297">
    <property type="entry name" value="LipidA_mod_glycosyltrf_83"/>
</dbReference>
<evidence type="ECO:0000256" key="6">
    <source>
        <dbReference type="ARBA" id="ARBA00022989"/>
    </source>
</evidence>
<keyword evidence="2" id="KW-1003">Cell membrane</keyword>
<protein>
    <recommendedName>
        <fullName evidence="11">DUF2029 domain-containing protein</fullName>
    </recommendedName>
</protein>
<evidence type="ECO:0000313" key="9">
    <source>
        <dbReference type="EMBL" id="TBO31251.1"/>
    </source>
</evidence>
<evidence type="ECO:0000256" key="1">
    <source>
        <dbReference type="ARBA" id="ARBA00004651"/>
    </source>
</evidence>